<feature type="compositionally biased region" description="Gly residues" evidence="4">
    <location>
        <begin position="1242"/>
        <end position="1252"/>
    </location>
</feature>
<evidence type="ECO:0000313" key="7">
    <source>
        <dbReference type="EMBL" id="HCO25164.1"/>
    </source>
</evidence>
<dbReference type="AlphaFoldDB" id="A0A3D3R8G4"/>
<feature type="region of interest" description="Disordered" evidence="4">
    <location>
        <begin position="261"/>
        <end position="330"/>
    </location>
</feature>
<organism evidence="7 8">
    <name type="scientific">Gimesia maris</name>
    <dbReference type="NCBI Taxonomy" id="122"/>
    <lineage>
        <taxon>Bacteria</taxon>
        <taxon>Pseudomonadati</taxon>
        <taxon>Planctomycetota</taxon>
        <taxon>Planctomycetia</taxon>
        <taxon>Planctomycetales</taxon>
        <taxon>Planctomycetaceae</taxon>
        <taxon>Gimesia</taxon>
    </lineage>
</organism>
<feature type="chain" id="PRO_5017678140" description="NolW-like domain-containing protein" evidence="5">
    <location>
        <begin position="32"/>
        <end position="1261"/>
    </location>
</feature>
<dbReference type="Pfam" id="PF03958">
    <property type="entry name" value="Secretin_N"/>
    <property type="match status" value="3"/>
</dbReference>
<feature type="compositionally biased region" description="Low complexity" evidence="4">
    <location>
        <begin position="314"/>
        <end position="330"/>
    </location>
</feature>
<feature type="compositionally biased region" description="Polar residues" evidence="4">
    <location>
        <begin position="814"/>
        <end position="824"/>
    </location>
</feature>
<dbReference type="InterPro" id="IPR050810">
    <property type="entry name" value="Bact_Secretion_Sys_Channel"/>
</dbReference>
<accession>A0A3D3R8G4</accession>
<feature type="signal peptide" evidence="5">
    <location>
        <begin position="1"/>
        <end position="31"/>
    </location>
</feature>
<feature type="compositionally biased region" description="Basic and acidic residues" evidence="4">
    <location>
        <begin position="34"/>
        <end position="47"/>
    </location>
</feature>
<evidence type="ECO:0000256" key="3">
    <source>
        <dbReference type="ARBA" id="ARBA00023136"/>
    </source>
</evidence>
<dbReference type="GO" id="GO:0015627">
    <property type="term" value="C:type II protein secretion system complex"/>
    <property type="evidence" value="ECO:0007669"/>
    <property type="project" value="TreeGrafter"/>
</dbReference>
<feature type="compositionally biased region" description="Low complexity" evidence="4">
    <location>
        <begin position="1177"/>
        <end position="1193"/>
    </location>
</feature>
<feature type="domain" description="NolW-like" evidence="6">
    <location>
        <begin position="504"/>
        <end position="603"/>
    </location>
</feature>
<proteinExistence type="predicted"/>
<feature type="domain" description="NolW-like" evidence="6">
    <location>
        <begin position="933"/>
        <end position="1025"/>
    </location>
</feature>
<sequence length="1261" mass="136824">MMKNIKFQFFFTIALMGLIPCSDILMSSVQAQESENRGDRGGRRDRGGFGGDRGGFGGGRGGGGGFGGDRGGFGSRGGFGGPRGGLVSLINREEVQKELQLTSDQIKQLEEAAASMRPTRESMEPFMTRMRDAQTDEERTKVREEMSASFEKQRSEGEAKVMSLLNEKQAARLKQLQLQEAGYRQLTNDDTAKQLKLTEDQLKQITELEEQRSNARRELGRRATTEEREKVQQEFDQKIEAVLTKDQQTQWSQMLGPALVSDAKPAEPGVPAVSSNASPTPRPRPQIPMEPEGLKPEDRSISFGGGSAVAMNNAPGKPAAPDDPQAAKKPGAVNKMSFNFRFAPWGDVLKLFAESAGYTLDLNDVPPGTFNYFDQGSYTPTEALDIINGYLLQKGYIIVRRDQFLVVLNIDNGIPPNLVPIVDSEKITEHGKNELMSVTFQLEGVDVSQVAKEVQAILGPQGKSVALNTANSIIVTDIGSNLSRVKKLLEGAMANAGPTDLLFRSFELKYIDATEAEKIVRSQFGLPAATQNVSASATSSRYFDYRSRSSRDRGGSPPQPQPSKESNTQVTADPRTNRLLVTATPDQIKIADEIIKSIDVDEDNPLGPGGNKPFLRVYTVSSADSREVTKTLDAMIPGVVVNEDARNDKIHILATHREHEKIEEMIRQLDGEGGSQSVSVINLSSMDPISATTTLRSLFLRDGDDAPTIEADLLGRRLLIRGTPGQVIQVKALLAQLGEDGSGRSNDIRDRGPVRTIPLGGRDSREIMELINKLWSASSGEENPIRIVVPSENNLIRERIIGGEEEAPNHNRGFRNQPQNTSAPLNRPIRRQQPVRETEQQRFFFTASDEKTEATAEQNKNTDTRNSSEKPKQPESGNEPADVPQGKKKNPVAVSSNGDNLIISSTDLEALNRLEKMIEALTQAIPPKNQWTVFYLRSADATATAKMLESLFPSSSVSDMDSGSGMLSGITNIGGSLMDATGLSTLGMGPQTLRIIPEVRSNALYVTGPSDKVRSVEQMLKVLDTSELPASLRDRSPGIIPVEFASATEVSNIVKELYKDYLQPPQQQNNSRRGGNPFAAMMGGGSQGGTNAQPAEARLAVSVDENANQLLVSASDSLFQEIESLVRELDYSAKMSRKSVQVVTLNNGNSALIQNALTSLLPNVTVSTTGDTRKKTTNQTPDSPSQSTSPSSSGDRGEEIRNFFEQRMRERMGAGGAPGGDSSRGSSPFSGRGSRGFRFPGSDGGSSRGGGSSRSSRGRGR</sequence>
<keyword evidence="2 5" id="KW-0732">Signal</keyword>
<feature type="compositionally biased region" description="Basic and acidic residues" evidence="4">
    <location>
        <begin position="848"/>
        <end position="873"/>
    </location>
</feature>
<dbReference type="InterPro" id="IPR038591">
    <property type="entry name" value="NolW-like_sf"/>
</dbReference>
<evidence type="ECO:0000256" key="4">
    <source>
        <dbReference type="SAM" id="MobiDB-lite"/>
    </source>
</evidence>
<dbReference type="PANTHER" id="PTHR30332:SF24">
    <property type="entry name" value="SECRETIN GSPD-RELATED"/>
    <property type="match status" value="1"/>
</dbReference>
<dbReference type="Proteomes" id="UP000263642">
    <property type="component" value="Unassembled WGS sequence"/>
</dbReference>
<dbReference type="InterPro" id="IPR005644">
    <property type="entry name" value="NolW-like"/>
</dbReference>
<evidence type="ECO:0000256" key="2">
    <source>
        <dbReference type="ARBA" id="ARBA00022729"/>
    </source>
</evidence>
<evidence type="ECO:0000256" key="5">
    <source>
        <dbReference type="SAM" id="SignalP"/>
    </source>
</evidence>
<feature type="region of interest" description="Disordered" evidence="4">
    <location>
        <begin position="208"/>
        <end position="232"/>
    </location>
</feature>
<feature type="region of interest" description="Disordered" evidence="4">
    <location>
        <begin position="1063"/>
        <end position="1093"/>
    </location>
</feature>
<dbReference type="Gene3D" id="3.30.1370.120">
    <property type="match status" value="5"/>
</dbReference>
<feature type="compositionally biased region" description="Basic and acidic residues" evidence="4">
    <location>
        <begin position="543"/>
        <end position="554"/>
    </location>
</feature>
<feature type="compositionally biased region" description="Gly residues" evidence="4">
    <location>
        <begin position="48"/>
        <end position="78"/>
    </location>
</feature>
<protein>
    <recommendedName>
        <fullName evidence="6">NolW-like domain-containing protein</fullName>
    </recommendedName>
</protein>
<dbReference type="EMBL" id="DQAY01000118">
    <property type="protein sequence ID" value="HCO25164.1"/>
    <property type="molecule type" value="Genomic_DNA"/>
</dbReference>
<comment type="caution">
    <text evidence="7">The sequence shown here is derived from an EMBL/GenBank/DDBJ whole genome shotgun (WGS) entry which is preliminary data.</text>
</comment>
<feature type="domain" description="NolW-like" evidence="6">
    <location>
        <begin position="1039"/>
        <end position="1130"/>
    </location>
</feature>
<feature type="compositionally biased region" description="Basic and acidic residues" evidence="4">
    <location>
        <begin position="209"/>
        <end position="232"/>
    </location>
</feature>
<comment type="subcellular location">
    <subcellularLocation>
        <location evidence="1">Membrane</location>
    </subcellularLocation>
</comment>
<evidence type="ECO:0000313" key="8">
    <source>
        <dbReference type="Proteomes" id="UP000263642"/>
    </source>
</evidence>
<feature type="region of interest" description="Disordered" evidence="4">
    <location>
        <begin position="131"/>
        <end position="157"/>
    </location>
</feature>
<feature type="region of interest" description="Disordered" evidence="4">
    <location>
        <begin position="803"/>
        <end position="896"/>
    </location>
</feature>
<feature type="compositionally biased region" description="Polar residues" evidence="4">
    <location>
        <begin position="562"/>
        <end position="571"/>
    </location>
</feature>
<keyword evidence="3" id="KW-0472">Membrane</keyword>
<name>A0A3D3R8G4_9PLAN</name>
<feature type="compositionally biased region" description="Basic and acidic residues" evidence="4">
    <location>
        <begin position="1195"/>
        <end position="1212"/>
    </location>
</feature>
<feature type="region of interest" description="Disordered" evidence="4">
    <location>
        <begin position="540"/>
        <end position="578"/>
    </location>
</feature>
<dbReference type="GO" id="GO:0016020">
    <property type="term" value="C:membrane"/>
    <property type="evidence" value="ECO:0007669"/>
    <property type="project" value="UniProtKB-SubCell"/>
</dbReference>
<evidence type="ECO:0000256" key="1">
    <source>
        <dbReference type="ARBA" id="ARBA00004370"/>
    </source>
</evidence>
<feature type="region of interest" description="Disordered" evidence="4">
    <location>
        <begin position="1167"/>
        <end position="1261"/>
    </location>
</feature>
<feature type="compositionally biased region" description="Low complexity" evidence="4">
    <location>
        <begin position="1220"/>
        <end position="1241"/>
    </location>
</feature>
<feature type="compositionally biased region" description="Polar residues" evidence="4">
    <location>
        <begin position="1064"/>
        <end position="1073"/>
    </location>
</feature>
<dbReference type="PANTHER" id="PTHR30332">
    <property type="entry name" value="PROBABLE GENERAL SECRETION PATHWAY PROTEIN D"/>
    <property type="match status" value="1"/>
</dbReference>
<dbReference type="GO" id="GO:0009306">
    <property type="term" value="P:protein secretion"/>
    <property type="evidence" value="ECO:0007669"/>
    <property type="project" value="TreeGrafter"/>
</dbReference>
<reference evidence="7 8" key="1">
    <citation type="journal article" date="2018" name="Nat. Biotechnol.">
        <title>A standardized bacterial taxonomy based on genome phylogeny substantially revises the tree of life.</title>
        <authorList>
            <person name="Parks D.H."/>
            <person name="Chuvochina M."/>
            <person name="Waite D.W."/>
            <person name="Rinke C."/>
            <person name="Skarshewski A."/>
            <person name="Chaumeil P.A."/>
            <person name="Hugenholtz P."/>
        </authorList>
    </citation>
    <scope>NUCLEOTIDE SEQUENCE [LARGE SCALE GENOMIC DNA]</scope>
    <source>
        <strain evidence="7">UBA9375</strain>
    </source>
</reference>
<evidence type="ECO:0000259" key="6">
    <source>
        <dbReference type="Pfam" id="PF03958"/>
    </source>
</evidence>
<feature type="region of interest" description="Disordered" evidence="4">
    <location>
        <begin position="32"/>
        <end position="78"/>
    </location>
</feature>
<gene>
    <name evidence="7" type="ORF">DIT97_19840</name>
</gene>